<reference evidence="10" key="1">
    <citation type="submission" date="2016-10" db="EMBL/GenBank/DDBJ databases">
        <authorList>
            <person name="Varghese N."/>
            <person name="Submissions S."/>
        </authorList>
    </citation>
    <scope>NUCLEOTIDE SEQUENCE [LARGE SCALE GENOMIC DNA]</scope>
    <source>
        <strain evidence="10">CCTCC 2012022</strain>
    </source>
</reference>
<evidence type="ECO:0000259" key="8">
    <source>
        <dbReference type="PROSITE" id="PS51740"/>
    </source>
</evidence>
<evidence type="ECO:0000256" key="4">
    <source>
        <dbReference type="ARBA" id="ARBA00023015"/>
    </source>
</evidence>
<feature type="domain" description="SpoVT-AbrB" evidence="8">
    <location>
        <begin position="81"/>
        <end position="124"/>
    </location>
</feature>
<dbReference type="AlphaFoldDB" id="A0A1H2DYM9"/>
<dbReference type="CDD" id="cd16321">
    <property type="entry name" value="MraZ_C"/>
    <property type="match status" value="1"/>
</dbReference>
<gene>
    <name evidence="7" type="primary">mraZ</name>
    <name evidence="9" type="ORF">SAMN05216580_0097</name>
</gene>
<keyword evidence="2 7" id="KW-0963">Cytoplasm</keyword>
<name>A0A1H2DYM9_9GAMM</name>
<evidence type="ECO:0000313" key="9">
    <source>
        <dbReference type="EMBL" id="SDT87548.1"/>
    </source>
</evidence>
<feature type="domain" description="SpoVT-AbrB" evidence="8">
    <location>
        <begin position="5"/>
        <end position="52"/>
    </location>
</feature>
<dbReference type="GO" id="GO:0005737">
    <property type="term" value="C:cytoplasm"/>
    <property type="evidence" value="ECO:0007669"/>
    <property type="project" value="UniProtKB-UniRule"/>
</dbReference>
<evidence type="ECO:0000256" key="2">
    <source>
        <dbReference type="ARBA" id="ARBA00022490"/>
    </source>
</evidence>
<dbReference type="SUPFAM" id="SSF89447">
    <property type="entry name" value="AbrB/MazE/MraZ-like"/>
    <property type="match status" value="1"/>
</dbReference>
<dbReference type="InterPro" id="IPR035642">
    <property type="entry name" value="MraZ_N"/>
</dbReference>
<dbReference type="STRING" id="1245526.SAMN05216580_0097"/>
<dbReference type="InterPro" id="IPR038619">
    <property type="entry name" value="MraZ_sf"/>
</dbReference>
<dbReference type="PANTHER" id="PTHR34701">
    <property type="entry name" value="TRANSCRIPTIONAL REGULATOR MRAZ"/>
    <property type="match status" value="1"/>
</dbReference>
<dbReference type="Proteomes" id="UP000243063">
    <property type="component" value="Chromosome I"/>
</dbReference>
<dbReference type="OrthoDB" id="9807753at2"/>
<dbReference type="InterPro" id="IPR020603">
    <property type="entry name" value="MraZ_dom"/>
</dbReference>
<dbReference type="InterPro" id="IPR037914">
    <property type="entry name" value="SpoVT-AbrB_sf"/>
</dbReference>
<comment type="subcellular location">
    <subcellularLocation>
        <location evidence="7">Cytoplasm</location>
        <location evidence="7">Nucleoid</location>
    </subcellularLocation>
</comment>
<dbReference type="GO" id="GO:0003700">
    <property type="term" value="F:DNA-binding transcription factor activity"/>
    <property type="evidence" value="ECO:0007669"/>
    <property type="project" value="UniProtKB-UniRule"/>
</dbReference>
<evidence type="ECO:0000256" key="7">
    <source>
        <dbReference type="HAMAP-Rule" id="MF_01008"/>
    </source>
</evidence>
<dbReference type="Gene3D" id="3.40.1550.20">
    <property type="entry name" value="Transcriptional regulator MraZ domain"/>
    <property type="match status" value="1"/>
</dbReference>
<keyword evidence="4 7" id="KW-0805">Transcription regulation</keyword>
<sequence length="151" mass="16979">MFRGANIVTLDAKGRLAMPVRYRDEILASSNGRLVVTLDVTDPCLCIYPLAEWSLIEDRLRALPSLREETRRLQRLLIGHAVDLELDGAGRVLLPPRLRSQAALDKRAALVGQLNKFQLWDEAAWDARCAEDLQRLQEPGALPDDLLDLIL</sequence>
<dbReference type="Pfam" id="PF02381">
    <property type="entry name" value="MraZ"/>
    <property type="match status" value="2"/>
</dbReference>
<dbReference type="RefSeq" id="WP_090211310.1">
    <property type="nucleotide sequence ID" value="NZ_LT629780.1"/>
</dbReference>
<comment type="similarity">
    <text evidence="7">Belongs to the MraZ family.</text>
</comment>
<dbReference type="NCBIfam" id="TIGR00242">
    <property type="entry name" value="division/cell wall cluster transcriptional repressor MraZ"/>
    <property type="match status" value="1"/>
</dbReference>
<evidence type="ECO:0000256" key="3">
    <source>
        <dbReference type="ARBA" id="ARBA00022737"/>
    </source>
</evidence>
<dbReference type="GO" id="GO:2000143">
    <property type="term" value="P:negative regulation of DNA-templated transcription initiation"/>
    <property type="evidence" value="ECO:0007669"/>
    <property type="project" value="TreeGrafter"/>
</dbReference>
<keyword evidence="10" id="KW-1185">Reference proteome</keyword>
<evidence type="ECO:0000313" key="10">
    <source>
        <dbReference type="Proteomes" id="UP000243063"/>
    </source>
</evidence>
<keyword evidence="6 7" id="KW-0804">Transcription</keyword>
<dbReference type="HAMAP" id="MF_01008">
    <property type="entry name" value="MraZ"/>
    <property type="match status" value="1"/>
</dbReference>
<dbReference type="GO" id="GO:0000976">
    <property type="term" value="F:transcription cis-regulatory region binding"/>
    <property type="evidence" value="ECO:0007669"/>
    <property type="project" value="TreeGrafter"/>
</dbReference>
<dbReference type="GO" id="GO:0009295">
    <property type="term" value="C:nucleoid"/>
    <property type="evidence" value="ECO:0007669"/>
    <property type="project" value="UniProtKB-SubCell"/>
</dbReference>
<keyword evidence="3" id="KW-0677">Repeat</keyword>
<dbReference type="EMBL" id="LT629780">
    <property type="protein sequence ID" value="SDT87548.1"/>
    <property type="molecule type" value="Genomic_DNA"/>
</dbReference>
<dbReference type="CDD" id="cd16320">
    <property type="entry name" value="MraZ_N"/>
    <property type="match status" value="1"/>
</dbReference>
<protein>
    <recommendedName>
        <fullName evidence="1 7">Transcriptional regulator MraZ</fullName>
    </recommendedName>
</protein>
<keyword evidence="5 7" id="KW-0238">DNA-binding</keyword>
<accession>A0A1H2DYM9</accession>
<dbReference type="InterPro" id="IPR003444">
    <property type="entry name" value="MraZ"/>
</dbReference>
<evidence type="ECO:0000256" key="1">
    <source>
        <dbReference type="ARBA" id="ARBA00013860"/>
    </source>
</evidence>
<dbReference type="InterPro" id="IPR035644">
    <property type="entry name" value="MraZ_C"/>
</dbReference>
<dbReference type="PROSITE" id="PS51740">
    <property type="entry name" value="SPOVT_ABRB"/>
    <property type="match status" value="2"/>
</dbReference>
<evidence type="ECO:0000256" key="5">
    <source>
        <dbReference type="ARBA" id="ARBA00023125"/>
    </source>
</evidence>
<comment type="subunit">
    <text evidence="7">Forms oligomers.</text>
</comment>
<evidence type="ECO:0000256" key="6">
    <source>
        <dbReference type="ARBA" id="ARBA00023163"/>
    </source>
</evidence>
<dbReference type="InterPro" id="IPR007159">
    <property type="entry name" value="SpoVT-AbrB_dom"/>
</dbReference>
<proteinExistence type="inferred from homology"/>
<organism evidence="9 10">
    <name type="scientific">Geopseudomonas guangdongensis</name>
    <dbReference type="NCBI Taxonomy" id="1245526"/>
    <lineage>
        <taxon>Bacteria</taxon>
        <taxon>Pseudomonadati</taxon>
        <taxon>Pseudomonadota</taxon>
        <taxon>Gammaproteobacteria</taxon>
        <taxon>Pseudomonadales</taxon>
        <taxon>Pseudomonadaceae</taxon>
        <taxon>Geopseudomonas</taxon>
    </lineage>
</organism>
<dbReference type="PANTHER" id="PTHR34701:SF1">
    <property type="entry name" value="TRANSCRIPTIONAL REGULATOR MRAZ"/>
    <property type="match status" value="1"/>
</dbReference>